<comment type="caution">
    <text evidence="2">The sequence shown here is derived from an EMBL/GenBank/DDBJ whole genome shotgun (WGS) entry which is preliminary data.</text>
</comment>
<organism evidence="2 3">
    <name type="scientific">Bradyrhizobium zhanjiangense</name>
    <dbReference type="NCBI Taxonomy" id="1325107"/>
    <lineage>
        <taxon>Bacteria</taxon>
        <taxon>Pseudomonadati</taxon>
        <taxon>Pseudomonadota</taxon>
        <taxon>Alphaproteobacteria</taxon>
        <taxon>Hyphomicrobiales</taxon>
        <taxon>Nitrobacteraceae</taxon>
        <taxon>Bradyrhizobium</taxon>
    </lineage>
</organism>
<name>A0A4Q0Q8P9_9BRAD</name>
<feature type="region of interest" description="Disordered" evidence="1">
    <location>
        <begin position="59"/>
        <end position="108"/>
    </location>
</feature>
<dbReference type="Proteomes" id="UP000290174">
    <property type="component" value="Unassembled WGS sequence"/>
</dbReference>
<dbReference type="EMBL" id="RKMK01000053">
    <property type="protein sequence ID" value="RXG85880.1"/>
    <property type="molecule type" value="Genomic_DNA"/>
</dbReference>
<reference evidence="2 3" key="1">
    <citation type="submission" date="2018-11" db="EMBL/GenBank/DDBJ databases">
        <title>Bradyrhizobium sp. nov., isolated from effective nodules of peanut in China.</title>
        <authorList>
            <person name="Li Y."/>
        </authorList>
    </citation>
    <scope>NUCLEOTIDE SEQUENCE [LARGE SCALE GENOMIC DNA]</scope>
    <source>
        <strain evidence="2 3">CCBAU 51770</strain>
    </source>
</reference>
<evidence type="ECO:0000313" key="3">
    <source>
        <dbReference type="Proteomes" id="UP000290174"/>
    </source>
</evidence>
<sequence>MPALHRCLQMVNELTQNDLDLEKILRQQDELKVKLLRAQSVVAECKAGLADLERRLERRAVSSSIDERQRNSAANNSIRNARPPKSRSVDDPVNPDSAVAFSSRSWDR</sequence>
<proteinExistence type="predicted"/>
<feature type="compositionally biased region" description="Basic and acidic residues" evidence="1">
    <location>
        <begin position="59"/>
        <end position="70"/>
    </location>
</feature>
<dbReference type="AlphaFoldDB" id="A0A4Q0Q8P9"/>
<evidence type="ECO:0000313" key="2">
    <source>
        <dbReference type="EMBL" id="RXG85880.1"/>
    </source>
</evidence>
<gene>
    <name evidence="2" type="ORF">EAS61_35080</name>
</gene>
<feature type="compositionally biased region" description="Low complexity" evidence="1">
    <location>
        <begin position="71"/>
        <end position="81"/>
    </location>
</feature>
<accession>A0A4Q0Q8P9</accession>
<protein>
    <submittedName>
        <fullName evidence="2">Uncharacterized protein</fullName>
    </submittedName>
</protein>
<evidence type="ECO:0000256" key="1">
    <source>
        <dbReference type="SAM" id="MobiDB-lite"/>
    </source>
</evidence>